<dbReference type="EMBL" id="JACHJI010000011">
    <property type="protein sequence ID" value="MBB4901513.1"/>
    <property type="molecule type" value="Genomic_DNA"/>
</dbReference>
<name>A0A7W7V8X7_9ACTN</name>
<evidence type="ECO:0000256" key="1">
    <source>
        <dbReference type="SAM" id="MobiDB-lite"/>
    </source>
</evidence>
<evidence type="ECO:0000313" key="2">
    <source>
        <dbReference type="EMBL" id="MBB4901513.1"/>
    </source>
</evidence>
<accession>A0A7W7V8X7</accession>
<dbReference type="AlphaFoldDB" id="A0A7W7V8X7"/>
<dbReference type="Proteomes" id="UP000579523">
    <property type="component" value="Unassembled WGS sequence"/>
</dbReference>
<proteinExistence type="predicted"/>
<feature type="compositionally biased region" description="Basic and acidic residues" evidence="1">
    <location>
        <begin position="101"/>
        <end position="113"/>
    </location>
</feature>
<dbReference type="RefSeq" id="WP_184826108.1">
    <property type="nucleotide sequence ID" value="NZ_BMTK01000033.1"/>
</dbReference>
<sequence>MNAPGGPQREALPAGRVDAAPLRAALDQDPTPPARRWLRESQARVAAEPAAPAGLFPAVGRRCGRGVLTALPDWLTEGAARTVLLPALPPHDAGLPAEAASCHHDGDAKERRAAGRPVPPEIPPLLEHFARR</sequence>
<feature type="region of interest" description="Disordered" evidence="1">
    <location>
        <begin position="95"/>
        <end position="132"/>
    </location>
</feature>
<feature type="region of interest" description="Disordered" evidence="1">
    <location>
        <begin position="1"/>
        <end position="33"/>
    </location>
</feature>
<reference evidence="2 3" key="1">
    <citation type="submission" date="2020-08" db="EMBL/GenBank/DDBJ databases">
        <title>Genomic Encyclopedia of Type Strains, Phase III (KMG-III): the genomes of soil and plant-associated and newly described type strains.</title>
        <authorList>
            <person name="Whitman W."/>
        </authorList>
    </citation>
    <scope>NUCLEOTIDE SEQUENCE [LARGE SCALE GENOMIC DNA]</scope>
    <source>
        <strain evidence="2 3">CECT 3273</strain>
    </source>
</reference>
<organism evidence="2 3">
    <name type="scientific">Streptomyces griseomycini</name>
    <dbReference type="NCBI Taxonomy" id="66895"/>
    <lineage>
        <taxon>Bacteria</taxon>
        <taxon>Bacillati</taxon>
        <taxon>Actinomycetota</taxon>
        <taxon>Actinomycetes</taxon>
        <taxon>Kitasatosporales</taxon>
        <taxon>Streptomycetaceae</taxon>
        <taxon>Streptomyces</taxon>
    </lineage>
</organism>
<keyword evidence="3" id="KW-1185">Reference proteome</keyword>
<protein>
    <submittedName>
        <fullName evidence="2">Uncharacterized protein</fullName>
    </submittedName>
</protein>
<comment type="caution">
    <text evidence="2">The sequence shown here is derived from an EMBL/GenBank/DDBJ whole genome shotgun (WGS) entry which is preliminary data.</text>
</comment>
<gene>
    <name evidence="2" type="ORF">FHS37_005601</name>
</gene>
<evidence type="ECO:0000313" key="3">
    <source>
        <dbReference type="Proteomes" id="UP000579523"/>
    </source>
</evidence>